<gene>
    <name evidence="2" type="ORF">XH99_24470</name>
</gene>
<dbReference type="RefSeq" id="WP_206734151.1">
    <property type="nucleotide sequence ID" value="NZ_LBJC01000033.1"/>
</dbReference>
<comment type="caution">
    <text evidence="2">The sequence shown here is derived from an EMBL/GenBank/DDBJ whole genome shotgun (WGS) entry which is preliminary data.</text>
</comment>
<organism evidence="2 3">
    <name type="scientific">Bradyrhizobium nanningense</name>
    <dbReference type="NCBI Taxonomy" id="1325118"/>
    <lineage>
        <taxon>Bacteria</taxon>
        <taxon>Pseudomonadati</taxon>
        <taxon>Pseudomonadota</taxon>
        <taxon>Alphaproteobacteria</taxon>
        <taxon>Hyphomicrobiales</taxon>
        <taxon>Nitrobacteraceae</taxon>
        <taxon>Bradyrhizobium</taxon>
    </lineage>
</organism>
<evidence type="ECO:0000256" key="1">
    <source>
        <dbReference type="SAM" id="SignalP"/>
    </source>
</evidence>
<proteinExistence type="predicted"/>
<name>A0A4Q0RZ17_9BRAD</name>
<dbReference type="Proteomes" id="UP000289546">
    <property type="component" value="Unassembled WGS sequence"/>
</dbReference>
<evidence type="ECO:0008006" key="4">
    <source>
        <dbReference type="Google" id="ProtNLM"/>
    </source>
</evidence>
<protein>
    <recommendedName>
        <fullName evidence="4">Alginate biosynthesis protein AlgF</fullName>
    </recommendedName>
</protein>
<reference evidence="2 3" key="1">
    <citation type="submission" date="2015-04" db="EMBL/GenBank/DDBJ databases">
        <title>Comparative genomics of rhizobia nodulating Arachis hypogaea in China.</title>
        <authorList>
            <person name="Li Y."/>
        </authorList>
    </citation>
    <scope>NUCLEOTIDE SEQUENCE [LARGE SCALE GENOMIC DNA]</scope>
    <source>
        <strain evidence="2 3">CCBAU 51757</strain>
    </source>
</reference>
<sequence length="220" mass="23457">MKKSLERCLILSAATAGLLLASVGSSFAAQPLKLEFVTHAAFFSAETKQPKTLDPQVFVEDASATEATGPQGIKHVAGVRPPFIDQDARTLKLFNAEHQPLGFDLRSWLSATGTVTISEKDGKVTLDATFKNLQPNASYSLFENHFDTTPITFTPIDGAGKANSFTAKTDGTASVTVTLPGMPTHANAVLVIYNSGGQPHGMERGRIGVDAHHQIIARPE</sequence>
<dbReference type="EMBL" id="LBJQ01000086">
    <property type="protein sequence ID" value="RXH25196.1"/>
    <property type="molecule type" value="Genomic_DNA"/>
</dbReference>
<feature type="chain" id="PRO_5020249073" description="Alginate biosynthesis protein AlgF" evidence="1">
    <location>
        <begin position="29"/>
        <end position="220"/>
    </location>
</feature>
<evidence type="ECO:0000313" key="3">
    <source>
        <dbReference type="Proteomes" id="UP000289546"/>
    </source>
</evidence>
<evidence type="ECO:0000313" key="2">
    <source>
        <dbReference type="EMBL" id="RXH25196.1"/>
    </source>
</evidence>
<feature type="signal peptide" evidence="1">
    <location>
        <begin position="1"/>
        <end position="28"/>
    </location>
</feature>
<dbReference type="AlphaFoldDB" id="A0A4Q0RZ17"/>
<keyword evidence="3" id="KW-1185">Reference proteome</keyword>
<keyword evidence="1" id="KW-0732">Signal</keyword>
<accession>A0A4Q0RZ17</accession>